<proteinExistence type="predicted"/>
<dbReference type="AlphaFoldDB" id="A0A2P2JJG4"/>
<name>A0A2P2JJG4_RHIMU</name>
<organism evidence="1">
    <name type="scientific">Rhizophora mucronata</name>
    <name type="common">Asiatic mangrove</name>
    <dbReference type="NCBI Taxonomy" id="61149"/>
    <lineage>
        <taxon>Eukaryota</taxon>
        <taxon>Viridiplantae</taxon>
        <taxon>Streptophyta</taxon>
        <taxon>Embryophyta</taxon>
        <taxon>Tracheophyta</taxon>
        <taxon>Spermatophyta</taxon>
        <taxon>Magnoliopsida</taxon>
        <taxon>eudicotyledons</taxon>
        <taxon>Gunneridae</taxon>
        <taxon>Pentapetalae</taxon>
        <taxon>rosids</taxon>
        <taxon>fabids</taxon>
        <taxon>Malpighiales</taxon>
        <taxon>Rhizophoraceae</taxon>
        <taxon>Rhizophora</taxon>
    </lineage>
</organism>
<dbReference type="EMBL" id="GGEC01013092">
    <property type="protein sequence ID" value="MBW93575.1"/>
    <property type="molecule type" value="Transcribed_RNA"/>
</dbReference>
<reference evidence="1" key="1">
    <citation type="submission" date="2018-02" db="EMBL/GenBank/DDBJ databases">
        <title>Rhizophora mucronata_Transcriptome.</title>
        <authorList>
            <person name="Meera S.P."/>
            <person name="Sreeshan A."/>
            <person name="Augustine A."/>
        </authorList>
    </citation>
    <scope>NUCLEOTIDE SEQUENCE</scope>
    <source>
        <tissue evidence="1">Leaf</tissue>
    </source>
</reference>
<sequence length="89" mass="10412">MVHGLCQVQLAHRWKHTKCITSQQDDIPRVWTNTRYLCIGNVLNRVRCSSVLCNRFISIIHLSRVVIKHHIFQHSSKLDGIPDIRLLFP</sequence>
<accession>A0A2P2JJG4</accession>
<evidence type="ECO:0000313" key="1">
    <source>
        <dbReference type="EMBL" id="MBW93575.1"/>
    </source>
</evidence>
<protein>
    <submittedName>
        <fullName evidence="1">Uncharacterized protein</fullName>
    </submittedName>
</protein>